<feature type="compositionally biased region" description="Basic and acidic residues" evidence="1">
    <location>
        <begin position="16"/>
        <end position="38"/>
    </location>
</feature>
<proteinExistence type="predicted"/>
<feature type="compositionally biased region" description="Polar residues" evidence="1">
    <location>
        <begin position="39"/>
        <end position="48"/>
    </location>
</feature>
<sequence length="178" mass="19371">MNFVKHIGENPSSDQTSKDQDTKRTKEDSRFPREDDRSTITLVDQTMENQHHHPNPTRSYGDDPHGSIRAWLDGIVMEDEHRPVVKDVLHALSGIQSPTGQSMGGHYPAGKQVPGEPVVNVRTIGPGFIGRAPPLGSTEFLANVVVVAILLLFAPGFTLIAAGIFITSRVAEKWAGNA</sequence>
<keyword evidence="2" id="KW-0472">Membrane</keyword>
<gene>
    <name evidence="3" type="ORF">CGXH109_LOCUS32738</name>
</gene>
<keyword evidence="2" id="KW-1133">Transmembrane helix</keyword>
<accession>A0A9W4WGM5</accession>
<organism evidence="3 4">
    <name type="scientific">Colletotrichum noveboracense</name>
    <dbReference type="NCBI Taxonomy" id="2664923"/>
    <lineage>
        <taxon>Eukaryota</taxon>
        <taxon>Fungi</taxon>
        <taxon>Dikarya</taxon>
        <taxon>Ascomycota</taxon>
        <taxon>Pezizomycotina</taxon>
        <taxon>Sordariomycetes</taxon>
        <taxon>Hypocreomycetidae</taxon>
        <taxon>Glomerellales</taxon>
        <taxon>Glomerellaceae</taxon>
        <taxon>Colletotrichum</taxon>
        <taxon>Colletotrichum gloeosporioides species complex</taxon>
    </lineage>
</organism>
<name>A0A9W4WGM5_9PEZI</name>
<evidence type="ECO:0000313" key="3">
    <source>
        <dbReference type="EMBL" id="CAI0644161.1"/>
    </source>
</evidence>
<reference evidence="3" key="1">
    <citation type="submission" date="2022-08" db="EMBL/GenBank/DDBJ databases">
        <authorList>
            <person name="Giroux E."/>
            <person name="Giroux E."/>
        </authorList>
    </citation>
    <scope>NUCLEOTIDE SEQUENCE</scope>
    <source>
        <strain evidence="3">H1091258</strain>
    </source>
</reference>
<dbReference type="AlphaFoldDB" id="A0A9W4WGM5"/>
<evidence type="ECO:0000313" key="4">
    <source>
        <dbReference type="Proteomes" id="UP001152533"/>
    </source>
</evidence>
<dbReference type="EMBL" id="CAMGZC010000148">
    <property type="protein sequence ID" value="CAI0644161.1"/>
    <property type="molecule type" value="Genomic_DNA"/>
</dbReference>
<keyword evidence="2" id="KW-0812">Transmembrane</keyword>
<evidence type="ECO:0000256" key="2">
    <source>
        <dbReference type="SAM" id="Phobius"/>
    </source>
</evidence>
<dbReference type="Proteomes" id="UP001152533">
    <property type="component" value="Unassembled WGS sequence"/>
</dbReference>
<protein>
    <submittedName>
        <fullName evidence="3">Uncharacterized protein</fullName>
    </submittedName>
</protein>
<feature type="transmembrane region" description="Helical" evidence="2">
    <location>
        <begin position="140"/>
        <end position="166"/>
    </location>
</feature>
<feature type="region of interest" description="Disordered" evidence="1">
    <location>
        <begin position="1"/>
        <end position="64"/>
    </location>
</feature>
<keyword evidence="4" id="KW-1185">Reference proteome</keyword>
<evidence type="ECO:0000256" key="1">
    <source>
        <dbReference type="SAM" id="MobiDB-lite"/>
    </source>
</evidence>
<comment type="caution">
    <text evidence="3">The sequence shown here is derived from an EMBL/GenBank/DDBJ whole genome shotgun (WGS) entry which is preliminary data.</text>
</comment>